<dbReference type="Proteomes" id="UP000887540">
    <property type="component" value="Unplaced"/>
</dbReference>
<evidence type="ECO:0000313" key="2">
    <source>
        <dbReference type="WBParaSite" id="ACRNAN_scaffold13224.g28623.t1"/>
    </source>
</evidence>
<proteinExistence type="predicted"/>
<keyword evidence="1" id="KW-1185">Reference proteome</keyword>
<reference evidence="2" key="1">
    <citation type="submission" date="2022-11" db="UniProtKB">
        <authorList>
            <consortium name="WormBaseParasite"/>
        </authorList>
    </citation>
    <scope>IDENTIFICATION</scope>
</reference>
<dbReference type="WBParaSite" id="ACRNAN_scaffold13224.g28623.t1">
    <property type="protein sequence ID" value="ACRNAN_scaffold13224.g28623.t1"/>
    <property type="gene ID" value="ACRNAN_scaffold13224.g28623"/>
</dbReference>
<evidence type="ECO:0000313" key="1">
    <source>
        <dbReference type="Proteomes" id="UP000887540"/>
    </source>
</evidence>
<name>A0A914CS84_9BILA</name>
<organism evidence="1 2">
    <name type="scientific">Acrobeloides nanus</name>
    <dbReference type="NCBI Taxonomy" id="290746"/>
    <lineage>
        <taxon>Eukaryota</taxon>
        <taxon>Metazoa</taxon>
        <taxon>Ecdysozoa</taxon>
        <taxon>Nematoda</taxon>
        <taxon>Chromadorea</taxon>
        <taxon>Rhabditida</taxon>
        <taxon>Tylenchina</taxon>
        <taxon>Cephalobomorpha</taxon>
        <taxon>Cephaloboidea</taxon>
        <taxon>Cephalobidae</taxon>
        <taxon>Acrobeloides</taxon>
    </lineage>
</organism>
<sequence length="105" mass="11972">MWCEGNNCGPDCDLAPKKKITHRCPRCENLIGHKHDLRPVMNDVESCSTTEINEQRPKSKSISRSESTIFTLQGSTKVRIIETKNEEEIVTKEPSKNNENVVLKF</sequence>
<protein>
    <submittedName>
        <fullName evidence="2">Uncharacterized protein</fullName>
    </submittedName>
</protein>
<accession>A0A914CS84</accession>
<dbReference type="AlphaFoldDB" id="A0A914CS84"/>